<accession>A0A167PVA7</accession>
<feature type="chain" id="PRO_5007891314" evidence="1">
    <location>
        <begin position="20"/>
        <end position="133"/>
    </location>
</feature>
<evidence type="ECO:0000313" key="3">
    <source>
        <dbReference type="Proteomes" id="UP000077315"/>
    </source>
</evidence>
<sequence length="133" mass="14928">MKLYLILTLFFITAISINAAPDTSSDEPLENCIEITYPVNESTLEVGTSYTVTWNVIGECTFPKSLVLGYDYSDDPEYFAEVEYTLAENIDIAAGSVDIFISENVPRNRHIIAVQSTTPEFDDIDSYNVVYFV</sequence>
<dbReference type="VEuPathDB" id="FungiDB:PHYBLDRAFT_62641"/>
<evidence type="ECO:0000256" key="1">
    <source>
        <dbReference type="SAM" id="SignalP"/>
    </source>
</evidence>
<feature type="signal peptide" evidence="1">
    <location>
        <begin position="1"/>
        <end position="19"/>
    </location>
</feature>
<keyword evidence="1" id="KW-0732">Signal</keyword>
<name>A0A167PVA7_PHYB8</name>
<keyword evidence="3" id="KW-1185">Reference proteome</keyword>
<dbReference type="EMBL" id="KV440973">
    <property type="protein sequence ID" value="OAD78598.1"/>
    <property type="molecule type" value="Genomic_DNA"/>
</dbReference>
<evidence type="ECO:0000313" key="2">
    <source>
        <dbReference type="EMBL" id="OAD78598.1"/>
    </source>
</evidence>
<reference evidence="3" key="1">
    <citation type="submission" date="2015-06" db="EMBL/GenBank/DDBJ databases">
        <title>Expansion of signal transduction pathways in fungi by whole-genome duplication.</title>
        <authorList>
            <consortium name="DOE Joint Genome Institute"/>
            <person name="Corrochano L.M."/>
            <person name="Kuo A."/>
            <person name="Marcet-Houben M."/>
            <person name="Polaino S."/>
            <person name="Salamov A."/>
            <person name="Villalobos J.M."/>
            <person name="Alvarez M.I."/>
            <person name="Avalos J."/>
            <person name="Benito E.P."/>
            <person name="Benoit I."/>
            <person name="Burger G."/>
            <person name="Camino L.P."/>
            <person name="Canovas D."/>
            <person name="Cerda-Olmedo E."/>
            <person name="Cheng J.-F."/>
            <person name="Dominguez A."/>
            <person name="Elias M."/>
            <person name="Eslava A.P."/>
            <person name="Glaser F."/>
            <person name="Grimwood J."/>
            <person name="Gutierrez G."/>
            <person name="Heitman J."/>
            <person name="Henrissat B."/>
            <person name="Iturriaga E.A."/>
            <person name="Lang B.F."/>
            <person name="Lavin J.L."/>
            <person name="Lee S."/>
            <person name="Li W."/>
            <person name="Lindquist E."/>
            <person name="Lopez-Garcia S."/>
            <person name="Luque E.M."/>
            <person name="Marcos A.T."/>
            <person name="Martin J."/>
            <person name="McCluskey K."/>
            <person name="Medina H.R."/>
            <person name="Miralles-Duran A."/>
            <person name="Miyazaki A."/>
            <person name="Munoz-Torres E."/>
            <person name="Oguiza J.A."/>
            <person name="Ohm R."/>
            <person name="Olmedo M."/>
            <person name="Orejas M."/>
            <person name="Ortiz-Castellanos L."/>
            <person name="Pisabarro A.G."/>
            <person name="Rodriguez-Romero J."/>
            <person name="Ruiz-Herrera J."/>
            <person name="Ruiz-Vazquez R."/>
            <person name="Sanz C."/>
            <person name="Schackwitz W."/>
            <person name="Schmutz J."/>
            <person name="Shahriari M."/>
            <person name="Shelest E."/>
            <person name="Silva-Franco F."/>
            <person name="Soanes D."/>
            <person name="Syed K."/>
            <person name="Tagua V.G."/>
            <person name="Talbot N.J."/>
            <person name="Thon M."/>
            <person name="De vries R.P."/>
            <person name="Wiebenga A."/>
            <person name="Yadav J.S."/>
            <person name="Braun E.L."/>
            <person name="Baker S."/>
            <person name="Garre V."/>
            <person name="Horwitz B."/>
            <person name="Torres-Martinez S."/>
            <person name="Idnurm A."/>
            <person name="Herrera-Estrella A."/>
            <person name="Gabaldon T."/>
            <person name="Grigoriev I.V."/>
        </authorList>
    </citation>
    <scope>NUCLEOTIDE SEQUENCE [LARGE SCALE GENOMIC DNA]</scope>
    <source>
        <strain evidence="3">NRRL 1555(-)</strain>
    </source>
</reference>
<dbReference type="OrthoDB" id="10297838at2759"/>
<dbReference type="RefSeq" id="XP_018296638.1">
    <property type="nucleotide sequence ID" value="XM_018440997.1"/>
</dbReference>
<gene>
    <name evidence="2" type="ORF">PHYBLDRAFT_62641</name>
</gene>
<dbReference type="Proteomes" id="UP000077315">
    <property type="component" value="Unassembled WGS sequence"/>
</dbReference>
<dbReference type="InParanoid" id="A0A167PVA7"/>
<organism evidence="2 3">
    <name type="scientific">Phycomyces blakesleeanus (strain ATCC 8743b / DSM 1359 / FGSC 10004 / NBRC 33097 / NRRL 1555)</name>
    <dbReference type="NCBI Taxonomy" id="763407"/>
    <lineage>
        <taxon>Eukaryota</taxon>
        <taxon>Fungi</taxon>
        <taxon>Fungi incertae sedis</taxon>
        <taxon>Mucoromycota</taxon>
        <taxon>Mucoromycotina</taxon>
        <taxon>Mucoromycetes</taxon>
        <taxon>Mucorales</taxon>
        <taxon>Phycomycetaceae</taxon>
        <taxon>Phycomyces</taxon>
    </lineage>
</organism>
<proteinExistence type="predicted"/>
<dbReference type="GeneID" id="29001903"/>
<protein>
    <submittedName>
        <fullName evidence="2">Uncharacterized protein</fullName>
    </submittedName>
</protein>
<dbReference type="AlphaFoldDB" id="A0A167PVA7"/>